<name>A0A0F9N6V3_9ZZZZ</name>
<sequence length="350" mass="38396">MTFIAGIASPESCAITAENMVMADRPIRTGPGISSSGRALSLDMNDSAFKLFNPRANCIVGLAGNPDRGLAIIDQIKSTDGLDTYEALCTFLSDRPPSRQKRVTLIIGIFDESLKSTHMLKWSSETPAHVEEGSFLCAGSGTAYLRDMPKELVREILSTRTAAATKGAMLSFYFNQKLFHRLGKSLHQVGVGGCFFSFGLDGDHFESQEDTAILRVELIPSKQMIHVPVVTLAFRRGVFFVNSAVSGVKNVLMNSVDCPDDVREAIDALREKRLKEFPYENLGFDLEEIWGLASVRNVEIHFESDKIPSKYIACAPGELLELDDTKTTVTVKPQLQEEIQELITATGAPA</sequence>
<dbReference type="EMBL" id="LAZR01003725">
    <property type="protein sequence ID" value="KKN15310.1"/>
    <property type="molecule type" value="Genomic_DNA"/>
</dbReference>
<evidence type="ECO:0000313" key="1">
    <source>
        <dbReference type="EMBL" id="KKN15310.1"/>
    </source>
</evidence>
<proteinExistence type="predicted"/>
<comment type="caution">
    <text evidence="1">The sequence shown here is derived from an EMBL/GenBank/DDBJ whole genome shotgun (WGS) entry which is preliminary data.</text>
</comment>
<gene>
    <name evidence="1" type="ORF">LCGC14_0987320</name>
</gene>
<reference evidence="1" key="1">
    <citation type="journal article" date="2015" name="Nature">
        <title>Complex archaea that bridge the gap between prokaryotes and eukaryotes.</title>
        <authorList>
            <person name="Spang A."/>
            <person name="Saw J.H."/>
            <person name="Jorgensen S.L."/>
            <person name="Zaremba-Niedzwiedzka K."/>
            <person name="Martijn J."/>
            <person name="Lind A.E."/>
            <person name="van Eijk R."/>
            <person name="Schleper C."/>
            <person name="Guy L."/>
            <person name="Ettema T.J."/>
        </authorList>
    </citation>
    <scope>NUCLEOTIDE SEQUENCE</scope>
</reference>
<accession>A0A0F9N6V3</accession>
<protein>
    <submittedName>
        <fullName evidence="1">Uncharacterized protein</fullName>
    </submittedName>
</protein>
<dbReference type="AlphaFoldDB" id="A0A0F9N6V3"/>
<organism evidence="1">
    <name type="scientific">marine sediment metagenome</name>
    <dbReference type="NCBI Taxonomy" id="412755"/>
    <lineage>
        <taxon>unclassified sequences</taxon>
        <taxon>metagenomes</taxon>
        <taxon>ecological metagenomes</taxon>
    </lineage>
</organism>